<dbReference type="CDD" id="cd16350">
    <property type="entry name" value="VOC_like"/>
    <property type="match status" value="1"/>
</dbReference>
<dbReference type="EC" id="1.13.11.93" evidence="6"/>
<sequence>MNIEELLKTFWNDYLAITPVAKQVNDLLLKNGKTIVNDHIALRTFAHAKTSKEKIAKFFLDFGYEIRGDYDFEEKKLNAIHLENTRDANLPKIFISELRYLELNPENSEVIQRELDSLSELSVMELFTKSSVFNVSIKEYESLAGESEYAAWMCAIGFRPNHFTIDVNKLENFSSLLDLNNLLKQNGVALNTFGGEIKGAPSVYLEQTSTMADKIEVELLDGKKEVPSCYYEFAFRYKLPSGEFYQGFVTNSADKIFESTNVKN</sequence>
<evidence type="ECO:0000313" key="8">
    <source>
        <dbReference type="EMBL" id="OUR96874.1"/>
    </source>
</evidence>
<dbReference type="Pfam" id="PF07063">
    <property type="entry name" value="HGLS"/>
    <property type="match status" value="2"/>
</dbReference>
<dbReference type="Gene3D" id="3.10.180.50">
    <property type="match status" value="1"/>
</dbReference>
<protein>
    <recommendedName>
        <fullName evidence="6">2-oxoadipate dioxygenase/decarboxylase</fullName>
        <ecNumber evidence="6">1.13.11.93</ecNumber>
    </recommendedName>
    <alternativeName>
        <fullName evidence="7">2-hydroxyglutarate synthase</fullName>
    </alternativeName>
</protein>
<dbReference type="Proteomes" id="UP000196531">
    <property type="component" value="Unassembled WGS sequence"/>
</dbReference>
<evidence type="ECO:0000256" key="5">
    <source>
        <dbReference type="ARBA" id="ARBA00035013"/>
    </source>
</evidence>
<dbReference type="SMART" id="SM01150">
    <property type="entry name" value="DUF1338"/>
    <property type="match status" value="1"/>
</dbReference>
<evidence type="ECO:0000256" key="7">
    <source>
        <dbReference type="ARBA" id="ARBA00035045"/>
    </source>
</evidence>
<dbReference type="PANTHER" id="PTHR31136:SF5">
    <property type="entry name" value="2-OXOADIPATE DIOXYGENASE_DECARBOXYLASE, CHLOROPLASTIC"/>
    <property type="match status" value="1"/>
</dbReference>
<dbReference type="AlphaFoldDB" id="A0A1Y5F7X0"/>
<evidence type="ECO:0000256" key="6">
    <source>
        <dbReference type="ARBA" id="ARBA00035023"/>
    </source>
</evidence>
<dbReference type="PANTHER" id="PTHR31136">
    <property type="entry name" value="DUF1338 DOMAIN-CONTAINING PROTEIN"/>
    <property type="match status" value="1"/>
</dbReference>
<keyword evidence="2" id="KW-0223">Dioxygenase</keyword>
<dbReference type="EMBL" id="MAAO01000006">
    <property type="protein sequence ID" value="OUR96874.1"/>
    <property type="molecule type" value="Genomic_DNA"/>
</dbReference>
<comment type="cofactor">
    <cofactor evidence="1">
        <name>Fe(2+)</name>
        <dbReference type="ChEBI" id="CHEBI:29033"/>
    </cofactor>
</comment>
<gene>
    <name evidence="8" type="ORF">A9Q84_11090</name>
</gene>
<dbReference type="GO" id="GO:0051213">
    <property type="term" value="F:dioxygenase activity"/>
    <property type="evidence" value="ECO:0007669"/>
    <property type="project" value="UniProtKB-KW"/>
</dbReference>
<keyword evidence="4" id="KW-0408">Iron</keyword>
<organism evidence="8 9">
    <name type="scientific">Halobacteriovorax marinus</name>
    <dbReference type="NCBI Taxonomy" id="97084"/>
    <lineage>
        <taxon>Bacteria</taxon>
        <taxon>Pseudomonadati</taxon>
        <taxon>Bdellovibrionota</taxon>
        <taxon>Bacteriovoracia</taxon>
        <taxon>Bacteriovoracales</taxon>
        <taxon>Halobacteriovoraceae</taxon>
        <taxon>Halobacteriovorax</taxon>
    </lineage>
</organism>
<evidence type="ECO:0000313" key="9">
    <source>
        <dbReference type="Proteomes" id="UP000196531"/>
    </source>
</evidence>
<evidence type="ECO:0000256" key="2">
    <source>
        <dbReference type="ARBA" id="ARBA00022964"/>
    </source>
</evidence>
<comment type="caution">
    <text evidence="8">The sequence shown here is derived from an EMBL/GenBank/DDBJ whole genome shotgun (WGS) entry which is preliminary data.</text>
</comment>
<accession>A0A1Y5F7X0</accession>
<keyword evidence="3" id="KW-0560">Oxidoreductase</keyword>
<evidence type="ECO:0000256" key="3">
    <source>
        <dbReference type="ARBA" id="ARBA00023002"/>
    </source>
</evidence>
<comment type="similarity">
    <text evidence="5">Belongs to the 2-oxoadipate dioxygenase/decarboxylase family.</text>
</comment>
<name>A0A1Y5F7X0_9BACT</name>
<proteinExistence type="inferred from homology"/>
<dbReference type="InterPro" id="IPR009770">
    <property type="entry name" value="HGLS"/>
</dbReference>
<reference evidence="9" key="1">
    <citation type="journal article" date="2017" name="Proc. Natl. Acad. Sci. U.S.A.">
        <title>Simulation of Deepwater Horizon oil plume reveals substrate specialization within a complex community of hydrocarbon-degraders.</title>
        <authorList>
            <person name="Hu P."/>
            <person name="Dubinsky E.A."/>
            <person name="Probst A.J."/>
            <person name="Wang J."/>
            <person name="Sieber C.M.K."/>
            <person name="Tom L.M."/>
            <person name="Gardinali P."/>
            <person name="Banfield J.F."/>
            <person name="Atlas R.M."/>
            <person name="Andersen G.L."/>
        </authorList>
    </citation>
    <scope>NUCLEOTIDE SEQUENCE [LARGE SCALE GENOMIC DNA]</scope>
</reference>
<evidence type="ECO:0000256" key="4">
    <source>
        <dbReference type="ARBA" id="ARBA00023004"/>
    </source>
</evidence>
<evidence type="ECO:0000256" key="1">
    <source>
        <dbReference type="ARBA" id="ARBA00001954"/>
    </source>
</evidence>